<dbReference type="GO" id="GO:0007288">
    <property type="term" value="P:sperm axoneme assembly"/>
    <property type="evidence" value="ECO:0007669"/>
    <property type="project" value="TreeGrafter"/>
</dbReference>
<dbReference type="Pfam" id="PF22946">
    <property type="entry name" value="SPEF2_D5"/>
    <property type="match status" value="1"/>
</dbReference>
<dbReference type="Pfam" id="PF06294">
    <property type="entry name" value="CH_2"/>
    <property type="match status" value="1"/>
</dbReference>
<dbReference type="PROSITE" id="PS50021">
    <property type="entry name" value="CH"/>
    <property type="match status" value="1"/>
</dbReference>
<dbReference type="AlphaFoldDB" id="A0A3B3ZGQ2"/>
<dbReference type="InterPro" id="IPR001715">
    <property type="entry name" value="CH_dom"/>
</dbReference>
<dbReference type="GO" id="GO:0097225">
    <property type="term" value="C:sperm midpiece"/>
    <property type="evidence" value="ECO:0007669"/>
    <property type="project" value="TreeGrafter"/>
</dbReference>
<dbReference type="InterPro" id="IPR054517">
    <property type="entry name" value="SPEF2_D5"/>
</dbReference>
<name>A0A3B3ZGQ2_9GOBI</name>
<dbReference type="Proteomes" id="UP000261520">
    <property type="component" value="Unplaced"/>
</dbReference>
<dbReference type="GO" id="GO:0002177">
    <property type="term" value="C:manchette"/>
    <property type="evidence" value="ECO:0007669"/>
    <property type="project" value="TreeGrafter"/>
</dbReference>
<dbReference type="Gene3D" id="1.10.418.10">
    <property type="entry name" value="Calponin-like domain"/>
    <property type="match status" value="1"/>
</dbReference>
<dbReference type="STRING" id="409849.ENSPMGP00000003576"/>
<evidence type="ECO:0000313" key="2">
    <source>
        <dbReference type="Ensembl" id="ENSPMGP00000003576.1"/>
    </source>
</evidence>
<sequence length="405" mass="47698">MSYILCRWLNTELRLSQVVGPKTFARDFSNGYLIGEILQKYDLQTDFDMFSKDDNKSSKANNFSRLKPTLQMIGISLDETTVQELMEVKQSVALHLIYTLYVALKNKNKIIGGSLESFMSKASSAYRHKKEQDLYSEVCVVIQLYFFLSNPCSNFCLEEPKSEAVYIKDIESKQCLNSEYIEQIRQRLKEDAFTQKQRERRAVQFVVEKSKAQKAEQDAQIEESLVKHLTRQTKMEKRLVSQLLQIRSQKEMLIKNNLPRQQQFQQRREKDFEEALDREAALARQERLEHAAEVQRNLDMCNKLVAERKQKKNMKHFSICKEILEQIVDLATKAGDYHLLNSSIIPEKQMKEWKEFLLCGLPLYETVHEEEDNMQLNPVELLKQDELNKLDYEEYEVWISYSILN</sequence>
<dbReference type="Ensembl" id="ENSPMGT00000003794.1">
    <property type="protein sequence ID" value="ENSPMGP00000003576.1"/>
    <property type="gene ID" value="ENSPMGG00000003077.1"/>
</dbReference>
<reference evidence="2" key="1">
    <citation type="submission" date="2025-08" db="UniProtKB">
        <authorList>
            <consortium name="Ensembl"/>
        </authorList>
    </citation>
    <scope>IDENTIFICATION</scope>
</reference>
<dbReference type="PANTHER" id="PTHR14919">
    <property type="entry name" value="KPL2-RELATED"/>
    <property type="match status" value="1"/>
</dbReference>
<protein>
    <recommendedName>
        <fullName evidence="1">Calponin-homology (CH) domain-containing protein</fullName>
    </recommendedName>
</protein>
<dbReference type="PANTHER" id="PTHR14919:SF0">
    <property type="entry name" value="SPERM FLAGELLAR PROTEIN 2"/>
    <property type="match status" value="1"/>
</dbReference>
<organism evidence="2 3">
    <name type="scientific">Periophthalmus magnuspinnatus</name>
    <dbReference type="NCBI Taxonomy" id="409849"/>
    <lineage>
        <taxon>Eukaryota</taxon>
        <taxon>Metazoa</taxon>
        <taxon>Chordata</taxon>
        <taxon>Craniata</taxon>
        <taxon>Vertebrata</taxon>
        <taxon>Euteleostomi</taxon>
        <taxon>Actinopterygii</taxon>
        <taxon>Neopterygii</taxon>
        <taxon>Teleostei</taxon>
        <taxon>Neoteleostei</taxon>
        <taxon>Acanthomorphata</taxon>
        <taxon>Gobiaria</taxon>
        <taxon>Gobiiformes</taxon>
        <taxon>Gobioidei</taxon>
        <taxon>Gobiidae</taxon>
        <taxon>Oxudercinae</taxon>
        <taxon>Periophthalmus</taxon>
    </lineage>
</organism>
<accession>A0A3B3ZGQ2</accession>
<evidence type="ECO:0000313" key="3">
    <source>
        <dbReference type="Proteomes" id="UP000261520"/>
    </source>
</evidence>
<reference evidence="2" key="2">
    <citation type="submission" date="2025-09" db="UniProtKB">
        <authorList>
            <consortium name="Ensembl"/>
        </authorList>
    </citation>
    <scope>IDENTIFICATION</scope>
</reference>
<dbReference type="InterPro" id="IPR036872">
    <property type="entry name" value="CH_dom_sf"/>
</dbReference>
<dbReference type="InterPro" id="IPR010441">
    <property type="entry name" value="CH_2"/>
</dbReference>
<keyword evidence="3" id="KW-1185">Reference proteome</keyword>
<feature type="domain" description="Calponin-homology (CH)" evidence="1">
    <location>
        <begin position="1"/>
        <end position="105"/>
    </location>
</feature>
<proteinExistence type="predicted"/>
<evidence type="ECO:0000259" key="1">
    <source>
        <dbReference type="PROSITE" id="PS50021"/>
    </source>
</evidence>
<dbReference type="GO" id="GO:0005737">
    <property type="term" value="C:cytoplasm"/>
    <property type="evidence" value="ECO:0007669"/>
    <property type="project" value="UniProtKB-ARBA"/>
</dbReference>
<dbReference type="InterPro" id="IPR052634">
    <property type="entry name" value="Sperm_flagellar-bone_growth"/>
</dbReference>